<dbReference type="RefSeq" id="WP_337717158.1">
    <property type="nucleotide sequence ID" value="NZ_JBBEGL010000007.1"/>
</dbReference>
<feature type="transmembrane region" description="Helical" evidence="1">
    <location>
        <begin position="185"/>
        <end position="205"/>
    </location>
</feature>
<sequence>MTTDVRTAPPTTHRPDPTRRIALAGGLLYLVTFAASIPQLALFADLVADPVAFVSTPGSNTAVLWGSWLEVITALSGVGTALALYPVTRRVSRTAAIGFVSSRVVEAGMILVGVLCVLSLVALRGDLAGAVGAEAGALGVVGQALVEVRQWSFLVGPGLIPGLNALFLGYVMYRSRLVPRIIPTVGLVGAPLIIMSATVTMLGGWDQVSVAGSLCALPIALWEFSLGVWLTVKGFRPTAAAATARAA</sequence>
<proteinExistence type="predicted"/>
<feature type="transmembrane region" description="Helical" evidence="1">
    <location>
        <begin position="104"/>
        <end position="123"/>
    </location>
</feature>
<gene>
    <name evidence="2" type="ORF">WCD41_23845</name>
</gene>
<evidence type="ECO:0000313" key="2">
    <source>
        <dbReference type="EMBL" id="MEJ2889514.1"/>
    </source>
</evidence>
<protein>
    <submittedName>
        <fullName evidence="2">DUF4386 domain-containing protein</fullName>
    </submittedName>
</protein>
<dbReference type="Pfam" id="PF14329">
    <property type="entry name" value="DUF4386"/>
    <property type="match status" value="1"/>
</dbReference>
<dbReference type="EMBL" id="JBBEGL010000007">
    <property type="protein sequence ID" value="MEJ2889514.1"/>
    <property type="molecule type" value="Genomic_DNA"/>
</dbReference>
<keyword evidence="1" id="KW-1133">Transmembrane helix</keyword>
<feature type="transmembrane region" description="Helical" evidence="1">
    <location>
        <begin position="211"/>
        <end position="232"/>
    </location>
</feature>
<evidence type="ECO:0000256" key="1">
    <source>
        <dbReference type="SAM" id="Phobius"/>
    </source>
</evidence>
<name>A0ABU8NC32_9PSEU</name>
<evidence type="ECO:0000313" key="3">
    <source>
        <dbReference type="Proteomes" id="UP001370100"/>
    </source>
</evidence>
<accession>A0ABU8NC32</accession>
<keyword evidence="1" id="KW-0812">Transmembrane</keyword>
<organism evidence="2 3">
    <name type="scientific">Actinomycetospora aeridis</name>
    <dbReference type="NCBI Taxonomy" id="3129231"/>
    <lineage>
        <taxon>Bacteria</taxon>
        <taxon>Bacillati</taxon>
        <taxon>Actinomycetota</taxon>
        <taxon>Actinomycetes</taxon>
        <taxon>Pseudonocardiales</taxon>
        <taxon>Pseudonocardiaceae</taxon>
        <taxon>Actinomycetospora</taxon>
    </lineage>
</organism>
<feature type="transmembrane region" description="Helical" evidence="1">
    <location>
        <begin position="151"/>
        <end position="173"/>
    </location>
</feature>
<keyword evidence="3" id="KW-1185">Reference proteome</keyword>
<keyword evidence="1" id="KW-0472">Membrane</keyword>
<comment type="caution">
    <text evidence="2">The sequence shown here is derived from an EMBL/GenBank/DDBJ whole genome shotgun (WGS) entry which is preliminary data.</text>
</comment>
<feature type="transmembrane region" description="Helical" evidence="1">
    <location>
        <begin position="62"/>
        <end position="84"/>
    </location>
</feature>
<feature type="transmembrane region" description="Helical" evidence="1">
    <location>
        <begin position="21"/>
        <end position="42"/>
    </location>
</feature>
<dbReference type="Proteomes" id="UP001370100">
    <property type="component" value="Unassembled WGS sequence"/>
</dbReference>
<reference evidence="2 3" key="1">
    <citation type="submission" date="2024-03" db="EMBL/GenBank/DDBJ databases">
        <title>Actinomycetospora sp. OC33-EN06, a novel actinomycete isolated from wild orchid (Aerides multiflora).</title>
        <authorList>
            <person name="Suriyachadkun C."/>
        </authorList>
    </citation>
    <scope>NUCLEOTIDE SEQUENCE [LARGE SCALE GENOMIC DNA]</scope>
    <source>
        <strain evidence="2 3">OC33-EN06</strain>
    </source>
</reference>
<dbReference type="InterPro" id="IPR025495">
    <property type="entry name" value="DUF4386"/>
</dbReference>